<evidence type="ECO:0000256" key="1">
    <source>
        <dbReference type="SAM" id="MobiDB-lite"/>
    </source>
</evidence>
<protein>
    <submittedName>
        <fullName evidence="3">FAD dependent oxidoreductase</fullName>
    </submittedName>
</protein>
<dbReference type="EMBL" id="JBFCZG010000003">
    <property type="protein sequence ID" value="KAL3424103.1"/>
    <property type="molecule type" value="Genomic_DNA"/>
</dbReference>
<dbReference type="Gene3D" id="3.50.50.60">
    <property type="entry name" value="FAD/NAD(P)-binding domain"/>
    <property type="match status" value="1"/>
</dbReference>
<evidence type="ECO:0000259" key="2">
    <source>
        <dbReference type="Pfam" id="PF01266"/>
    </source>
</evidence>
<sequence>MTIPSTVSGRSSLPTPDSTRSFWHTEPSKVLLGHRTTSSLPTTADLVIIGSGISGASAARYLREDESGRHLDVVMLEAREACWGATGRNGGHCQPLIYTNPADVSAFEVRNYDAIQAYIETNQVECDWRSLSSCHVYMDASMFQVAVEDTKALQEADPELAKMITIVSKDSENPSLQDLRCPAAVGAVVTSKAASLWPYKLVAFMLESLLSDASAPGSFNLQTSTAVTGLQKVDGGSWIVHTARGMMAAKKVLLTTNAYTSYLLPEFSDLIVPVRGEMSSLLPPKSMRPASTHEPLTHSYSVMGHSCQNIDQDDYLVQRPFSSTHTGGELMFGGGRAFAAKGGVGVSDDSSIDEPAAAYLRRELNVVLDLQNQDHELEASYEWSGIMGFSRDGRPWVGAVGDELGGGPGLWISCGFTGHGMPNTGLAGKAVADMIMGKEQVDLPLCYRVSTDRVATARSYVEVAVADAKPVYEKLVDKVALF</sequence>
<feature type="domain" description="FAD dependent oxidoreductase" evidence="2">
    <location>
        <begin position="45"/>
        <end position="434"/>
    </location>
</feature>
<reference evidence="3 4" key="1">
    <citation type="submission" date="2024-06" db="EMBL/GenBank/DDBJ databases">
        <title>Complete genome of Phlyctema vagabunda strain 19-DSS-EL-015.</title>
        <authorList>
            <person name="Fiorenzani C."/>
        </authorList>
    </citation>
    <scope>NUCLEOTIDE SEQUENCE [LARGE SCALE GENOMIC DNA]</scope>
    <source>
        <strain evidence="3 4">19-DSS-EL-015</strain>
    </source>
</reference>
<dbReference type="Pfam" id="PF01266">
    <property type="entry name" value="DAO"/>
    <property type="match status" value="1"/>
</dbReference>
<feature type="region of interest" description="Disordered" evidence="1">
    <location>
        <begin position="1"/>
        <end position="21"/>
    </location>
</feature>
<dbReference type="Proteomes" id="UP001629113">
    <property type="component" value="Unassembled WGS sequence"/>
</dbReference>
<accession>A0ABR4PLI6</accession>
<dbReference type="SUPFAM" id="SSF51905">
    <property type="entry name" value="FAD/NAD(P)-binding domain"/>
    <property type="match status" value="1"/>
</dbReference>
<dbReference type="InterPro" id="IPR036188">
    <property type="entry name" value="FAD/NAD-bd_sf"/>
</dbReference>
<gene>
    <name evidence="3" type="ORF">PVAG01_03384</name>
</gene>
<dbReference type="Gene3D" id="3.30.9.10">
    <property type="entry name" value="D-Amino Acid Oxidase, subunit A, domain 2"/>
    <property type="match status" value="1"/>
</dbReference>
<dbReference type="InterPro" id="IPR006076">
    <property type="entry name" value="FAD-dep_OxRdtase"/>
</dbReference>
<proteinExistence type="predicted"/>
<organism evidence="3 4">
    <name type="scientific">Phlyctema vagabunda</name>
    <dbReference type="NCBI Taxonomy" id="108571"/>
    <lineage>
        <taxon>Eukaryota</taxon>
        <taxon>Fungi</taxon>
        <taxon>Dikarya</taxon>
        <taxon>Ascomycota</taxon>
        <taxon>Pezizomycotina</taxon>
        <taxon>Leotiomycetes</taxon>
        <taxon>Helotiales</taxon>
        <taxon>Dermateaceae</taxon>
        <taxon>Phlyctema</taxon>
    </lineage>
</organism>
<evidence type="ECO:0000313" key="4">
    <source>
        <dbReference type="Proteomes" id="UP001629113"/>
    </source>
</evidence>
<evidence type="ECO:0000313" key="3">
    <source>
        <dbReference type="EMBL" id="KAL3424103.1"/>
    </source>
</evidence>
<keyword evidence="4" id="KW-1185">Reference proteome</keyword>
<comment type="caution">
    <text evidence="3">The sequence shown here is derived from an EMBL/GenBank/DDBJ whole genome shotgun (WGS) entry which is preliminary data.</text>
</comment>
<dbReference type="PANTHER" id="PTHR13847:SF129">
    <property type="entry name" value="FAD DEPENDENT OXIDOREDUCTASE"/>
    <property type="match status" value="1"/>
</dbReference>
<name>A0ABR4PLI6_9HELO</name>
<dbReference type="PANTHER" id="PTHR13847">
    <property type="entry name" value="SARCOSINE DEHYDROGENASE-RELATED"/>
    <property type="match status" value="1"/>
</dbReference>